<protein>
    <submittedName>
        <fullName evidence="1">Uncharacterized protein</fullName>
    </submittedName>
</protein>
<sequence length="83" mass="9765">MITDCETHTERFLLTIHDVHVICNIHKELYYWTITLNWTETIQCCVLPLYVRGGRNDTYWNLDERLICLTVPRQPGGLCALEV</sequence>
<evidence type="ECO:0000313" key="1">
    <source>
        <dbReference type="EMBL" id="CAG7729474.1"/>
    </source>
</evidence>
<comment type="caution">
    <text evidence="1">The sequence shown here is derived from an EMBL/GenBank/DDBJ whole genome shotgun (WGS) entry which is preliminary data.</text>
</comment>
<reference evidence="1" key="1">
    <citation type="submission" date="2021-06" db="EMBL/GenBank/DDBJ databases">
        <authorList>
            <person name="Hodson N. C."/>
            <person name="Mongue J. A."/>
            <person name="Jaron S. K."/>
        </authorList>
    </citation>
    <scope>NUCLEOTIDE SEQUENCE</scope>
</reference>
<name>A0A8J2K4L0_9HEXA</name>
<organism evidence="1 2">
    <name type="scientific">Allacma fusca</name>
    <dbReference type="NCBI Taxonomy" id="39272"/>
    <lineage>
        <taxon>Eukaryota</taxon>
        <taxon>Metazoa</taxon>
        <taxon>Ecdysozoa</taxon>
        <taxon>Arthropoda</taxon>
        <taxon>Hexapoda</taxon>
        <taxon>Collembola</taxon>
        <taxon>Symphypleona</taxon>
        <taxon>Sminthuridae</taxon>
        <taxon>Allacma</taxon>
    </lineage>
</organism>
<gene>
    <name evidence="1" type="ORF">AFUS01_LOCUS18185</name>
</gene>
<proteinExistence type="predicted"/>
<keyword evidence="2" id="KW-1185">Reference proteome</keyword>
<dbReference type="Proteomes" id="UP000708208">
    <property type="component" value="Unassembled WGS sequence"/>
</dbReference>
<dbReference type="EMBL" id="CAJVCH010178974">
    <property type="protein sequence ID" value="CAG7729474.1"/>
    <property type="molecule type" value="Genomic_DNA"/>
</dbReference>
<dbReference type="AlphaFoldDB" id="A0A8J2K4L0"/>
<evidence type="ECO:0000313" key="2">
    <source>
        <dbReference type="Proteomes" id="UP000708208"/>
    </source>
</evidence>
<accession>A0A8J2K4L0</accession>